<dbReference type="AlphaFoldDB" id="A0A2S9CZK1"/>
<dbReference type="Proteomes" id="UP000238534">
    <property type="component" value="Unassembled WGS sequence"/>
</dbReference>
<comment type="caution">
    <text evidence="2">The sequence shown here is derived from an EMBL/GenBank/DDBJ whole genome shotgun (WGS) entry which is preliminary data.</text>
</comment>
<organism evidence="2 5">
    <name type="scientific">Chryseobacterium culicis</name>
    <dbReference type="NCBI Taxonomy" id="680127"/>
    <lineage>
        <taxon>Bacteria</taxon>
        <taxon>Pseudomonadati</taxon>
        <taxon>Bacteroidota</taxon>
        <taxon>Flavobacteriia</taxon>
        <taxon>Flavobacteriales</taxon>
        <taxon>Weeksellaceae</taxon>
        <taxon>Chryseobacterium group</taxon>
        <taxon>Chryseobacterium</taxon>
    </lineage>
</organism>
<evidence type="ECO:0000256" key="1">
    <source>
        <dbReference type="SAM" id="MobiDB-lite"/>
    </source>
</evidence>
<gene>
    <name evidence="2" type="ORF">CQ022_06765</name>
    <name evidence="3" type="ORF">CQ033_00435</name>
</gene>
<feature type="region of interest" description="Disordered" evidence="1">
    <location>
        <begin position="26"/>
        <end position="60"/>
    </location>
</feature>
<name>A0A2S9CZK1_CHRCI</name>
<dbReference type="Proteomes" id="UP000238325">
    <property type="component" value="Unassembled WGS sequence"/>
</dbReference>
<sequence length="60" mass="7175">MTKDVDRFLEENVMIARDYELTLKRAQRSDTKQRDSRNSTKLINSIGTDYYPEHSRREPV</sequence>
<keyword evidence="4" id="KW-1185">Reference proteome</keyword>
<evidence type="ECO:0000313" key="3">
    <source>
        <dbReference type="EMBL" id="PRB91701.1"/>
    </source>
</evidence>
<feature type="compositionally biased region" description="Basic and acidic residues" evidence="1">
    <location>
        <begin position="26"/>
        <end position="38"/>
    </location>
</feature>
<evidence type="ECO:0000313" key="4">
    <source>
        <dbReference type="Proteomes" id="UP000238325"/>
    </source>
</evidence>
<dbReference type="EMBL" id="PCPH01000001">
    <property type="protein sequence ID" value="PRB91701.1"/>
    <property type="molecule type" value="Genomic_DNA"/>
</dbReference>
<evidence type="ECO:0000313" key="2">
    <source>
        <dbReference type="EMBL" id="PRB85948.1"/>
    </source>
</evidence>
<dbReference type="EMBL" id="PCPP01000001">
    <property type="protein sequence ID" value="PRB85948.1"/>
    <property type="molecule type" value="Genomic_DNA"/>
</dbReference>
<accession>A0A2S9CZK1</accession>
<reference evidence="4 5" key="1">
    <citation type="submission" date="2017-09" db="EMBL/GenBank/DDBJ databases">
        <title>Genomic, metabolic, and phenotypic characteristics of bacterial isolates from the natural microbiome of the model nematode Caenorhabditis elegans.</title>
        <authorList>
            <person name="Zimmermann J."/>
            <person name="Obeng N."/>
            <person name="Yang W."/>
            <person name="Obeng O."/>
            <person name="Kissoyan K."/>
            <person name="Pees B."/>
            <person name="Dirksen P."/>
            <person name="Hoppner M."/>
            <person name="Franke A."/>
            <person name="Rosenstiel P."/>
            <person name="Leippe M."/>
            <person name="Dierking K."/>
            <person name="Kaleta C."/>
            <person name="Schulenburg H."/>
        </authorList>
    </citation>
    <scope>NUCLEOTIDE SEQUENCE [LARGE SCALE GENOMIC DNA]</scope>
    <source>
        <strain evidence="2 5">MYb25</strain>
        <strain evidence="3 4">MYb44</strain>
    </source>
</reference>
<protein>
    <submittedName>
        <fullName evidence="2">Uncharacterized protein</fullName>
    </submittedName>
</protein>
<feature type="compositionally biased region" description="Basic and acidic residues" evidence="1">
    <location>
        <begin position="51"/>
        <end position="60"/>
    </location>
</feature>
<proteinExistence type="predicted"/>
<evidence type="ECO:0000313" key="5">
    <source>
        <dbReference type="Proteomes" id="UP000238534"/>
    </source>
</evidence>